<proteinExistence type="predicted"/>
<dbReference type="EMBL" id="FOPM01000001">
    <property type="protein sequence ID" value="SFG30132.1"/>
    <property type="molecule type" value="Genomic_DNA"/>
</dbReference>
<dbReference type="Proteomes" id="UP000199229">
    <property type="component" value="Unassembled WGS sequence"/>
</dbReference>
<evidence type="ECO:0000313" key="1">
    <source>
        <dbReference type="EMBL" id="SFG30132.1"/>
    </source>
</evidence>
<dbReference type="STRING" id="582675.SAMN05192565_101281"/>
<sequence>MSHHHEATGTIWAVFGHRFALEGPGGRILADLGPEGAAGLTLTPGDTVTVAGERKPTEIKVHRLTLGDGSVHTVARPAKAESTPADPQAALGVARVAGYAPSGEPKRKPKHFEVPATRDGAAFTLHVTLDGHLRKAEPARAA</sequence>
<organism evidence="1 2">
    <name type="scientific">Methylobacterium gossipiicola</name>
    <dbReference type="NCBI Taxonomy" id="582675"/>
    <lineage>
        <taxon>Bacteria</taxon>
        <taxon>Pseudomonadati</taxon>
        <taxon>Pseudomonadota</taxon>
        <taxon>Alphaproteobacteria</taxon>
        <taxon>Hyphomicrobiales</taxon>
        <taxon>Methylobacteriaceae</taxon>
        <taxon>Methylobacterium</taxon>
    </lineage>
</organism>
<name>A0A1I2QNX7_9HYPH</name>
<reference evidence="2" key="1">
    <citation type="submission" date="2016-10" db="EMBL/GenBank/DDBJ databases">
        <authorList>
            <person name="Varghese N."/>
            <person name="Submissions S."/>
        </authorList>
    </citation>
    <scope>NUCLEOTIDE SEQUENCE [LARGE SCALE GENOMIC DNA]</scope>
    <source>
        <strain evidence="2">Gh-105</strain>
    </source>
</reference>
<dbReference type="OrthoDB" id="8137968at2"/>
<gene>
    <name evidence="1" type="ORF">SAMN05192565_101281</name>
</gene>
<accession>A0A1I2QNX7</accession>
<protein>
    <submittedName>
        <fullName evidence="1">Uncharacterized protein</fullName>
    </submittedName>
</protein>
<dbReference type="AlphaFoldDB" id="A0A1I2QNX7"/>
<dbReference type="RefSeq" id="WP_091968174.1">
    <property type="nucleotide sequence ID" value="NZ_FOPM01000001.1"/>
</dbReference>
<keyword evidence="2" id="KW-1185">Reference proteome</keyword>
<evidence type="ECO:0000313" key="2">
    <source>
        <dbReference type="Proteomes" id="UP000199229"/>
    </source>
</evidence>